<dbReference type="PRINTS" id="PR00926">
    <property type="entry name" value="MITOCARRIER"/>
</dbReference>
<dbReference type="PROSITE" id="PS50920">
    <property type="entry name" value="SOLCAR"/>
    <property type="match status" value="3"/>
</dbReference>
<evidence type="ECO:0000256" key="10">
    <source>
        <dbReference type="RuleBase" id="RU000488"/>
    </source>
</evidence>
<dbReference type="InterPro" id="IPR018108">
    <property type="entry name" value="MCP_transmembrane"/>
</dbReference>
<keyword evidence="5" id="KW-0677">Repeat</keyword>
<dbReference type="GO" id="GO:0055085">
    <property type="term" value="P:transmembrane transport"/>
    <property type="evidence" value="ECO:0007669"/>
    <property type="project" value="InterPro"/>
</dbReference>
<keyword evidence="8 9" id="KW-0472">Membrane</keyword>
<organism evidence="11 12">
    <name type="scientific">Ceraceosorus bombacis</name>
    <dbReference type="NCBI Taxonomy" id="401625"/>
    <lineage>
        <taxon>Eukaryota</taxon>
        <taxon>Fungi</taxon>
        <taxon>Dikarya</taxon>
        <taxon>Basidiomycota</taxon>
        <taxon>Ustilaginomycotina</taxon>
        <taxon>Exobasidiomycetes</taxon>
        <taxon>Ceraceosorales</taxon>
        <taxon>Ceraceosoraceae</taxon>
        <taxon>Ceraceosorus</taxon>
    </lineage>
</organism>
<dbReference type="SUPFAM" id="SSF103506">
    <property type="entry name" value="Mitochondrial carrier"/>
    <property type="match status" value="1"/>
</dbReference>
<keyword evidence="4 9" id="KW-0812">Transmembrane</keyword>
<dbReference type="OrthoDB" id="448427at2759"/>
<evidence type="ECO:0000256" key="9">
    <source>
        <dbReference type="PROSITE-ProRule" id="PRU00282"/>
    </source>
</evidence>
<reference evidence="11 12" key="1">
    <citation type="submission" date="2014-09" db="EMBL/GenBank/DDBJ databases">
        <authorList>
            <person name="Magalhaes I.L.F."/>
            <person name="Oliveira U."/>
            <person name="Santos F.R."/>
            <person name="Vidigal T.H.D.A."/>
            <person name="Brescovit A.D."/>
            <person name="Santos A.J."/>
        </authorList>
    </citation>
    <scope>NUCLEOTIDE SEQUENCE [LARGE SCALE GENOMIC DNA]</scope>
</reference>
<keyword evidence="12" id="KW-1185">Reference proteome</keyword>
<dbReference type="EMBL" id="CCYA01000243">
    <property type="protein sequence ID" value="CEH14579.1"/>
    <property type="molecule type" value="Genomic_DNA"/>
</dbReference>
<accession>A0A0P1BEX7</accession>
<dbReference type="InterPro" id="IPR023395">
    <property type="entry name" value="MCP_dom_sf"/>
</dbReference>
<evidence type="ECO:0000256" key="6">
    <source>
        <dbReference type="ARBA" id="ARBA00022989"/>
    </source>
</evidence>
<evidence type="ECO:0000256" key="5">
    <source>
        <dbReference type="ARBA" id="ARBA00022737"/>
    </source>
</evidence>
<evidence type="ECO:0000256" key="1">
    <source>
        <dbReference type="ARBA" id="ARBA00004225"/>
    </source>
</evidence>
<dbReference type="GO" id="GO:0031966">
    <property type="term" value="C:mitochondrial membrane"/>
    <property type="evidence" value="ECO:0007669"/>
    <property type="project" value="UniProtKB-SubCell"/>
</dbReference>
<evidence type="ECO:0000256" key="3">
    <source>
        <dbReference type="ARBA" id="ARBA00022448"/>
    </source>
</evidence>
<dbReference type="AlphaFoldDB" id="A0A0P1BEX7"/>
<evidence type="ECO:0000256" key="4">
    <source>
        <dbReference type="ARBA" id="ARBA00022692"/>
    </source>
</evidence>
<dbReference type="PROSITE" id="PS51257">
    <property type="entry name" value="PROKAR_LIPOPROTEIN"/>
    <property type="match status" value="1"/>
</dbReference>
<evidence type="ECO:0000313" key="11">
    <source>
        <dbReference type="EMBL" id="CEH14579.1"/>
    </source>
</evidence>
<protein>
    <submittedName>
        <fullName evidence="11">Dicarboxylic acid transporter</fullName>
    </submittedName>
</protein>
<evidence type="ECO:0000256" key="2">
    <source>
        <dbReference type="ARBA" id="ARBA00006375"/>
    </source>
</evidence>
<dbReference type="Proteomes" id="UP000054845">
    <property type="component" value="Unassembled WGS sequence"/>
</dbReference>
<feature type="repeat" description="Solcar" evidence="9">
    <location>
        <begin position="211"/>
        <end position="295"/>
    </location>
</feature>
<feature type="repeat" description="Solcar" evidence="9">
    <location>
        <begin position="21"/>
        <end position="103"/>
    </location>
</feature>
<comment type="similarity">
    <text evidence="2 10">Belongs to the mitochondrial carrier (TC 2.A.29) family.</text>
</comment>
<evidence type="ECO:0000256" key="8">
    <source>
        <dbReference type="ARBA" id="ARBA00023136"/>
    </source>
</evidence>
<dbReference type="STRING" id="401625.A0A0P1BEX7"/>
<name>A0A0P1BEX7_9BASI</name>
<dbReference type="PANTHER" id="PTHR45618">
    <property type="entry name" value="MITOCHONDRIAL DICARBOXYLATE CARRIER-RELATED"/>
    <property type="match status" value="1"/>
</dbReference>
<feature type="repeat" description="Solcar" evidence="9">
    <location>
        <begin position="112"/>
        <end position="203"/>
    </location>
</feature>
<keyword evidence="3 10" id="KW-0813">Transport</keyword>
<evidence type="ECO:0000313" key="12">
    <source>
        <dbReference type="Proteomes" id="UP000054845"/>
    </source>
</evidence>
<dbReference type="InterPro" id="IPR002067">
    <property type="entry name" value="MCP"/>
</dbReference>
<evidence type="ECO:0000256" key="7">
    <source>
        <dbReference type="ARBA" id="ARBA00023128"/>
    </source>
</evidence>
<dbReference type="Gene3D" id="1.50.40.10">
    <property type="entry name" value="Mitochondrial carrier domain"/>
    <property type="match status" value="1"/>
</dbReference>
<keyword evidence="7" id="KW-0496">Mitochondrion</keyword>
<proteinExistence type="inferred from homology"/>
<keyword evidence="6" id="KW-1133">Transmembrane helix</keyword>
<comment type="subcellular location">
    <subcellularLocation>
        <location evidence="1">Mitochondrion membrane</location>
        <topology evidence="1">Multi-pass membrane protein</topology>
    </subcellularLocation>
</comment>
<dbReference type="InterPro" id="IPR050391">
    <property type="entry name" value="Mito_Metabolite_Transporter"/>
</dbReference>
<dbReference type="Pfam" id="PF00153">
    <property type="entry name" value="Mito_carr"/>
    <property type="match status" value="3"/>
</dbReference>
<sequence>MSAPRQQPLREAGSGGAPIQKKPYPFWLGGASACCAATITHPLDLTKYRLQTATVKRGMFATIISTAKSEGITSLWHGLTATWLRQFSYSLTRFAVYEKTKASFLSEGKTKPTSLELAFAAGLGGGVASIVGNPAEIVLVRTCSDLNRAPAERFAYGNAVNGLVRVVRDDGVKILVRGMEANVVKGATLNVGQLAGYDFFKNLLENTKAVPDGMVVTAATFCAGTAATTLAQPVDFIKSRVQNNKDPSATLVSIIRGAVKKDGPTVFFRGWTPAWLRLQPQTTLLFYFFEAFKGIIDKQRQNADKLGSSQGVVKQ</sequence>